<sequence length="71" mass="8014">MNEKTPKQKPAKMCYEHIGGKLGQLLAVTFAEKGWISKKNPADKHLYITDLGQKEFTKLGIDVSEIKPEEL</sequence>
<dbReference type="Proteomes" id="UP000182826">
    <property type="component" value="Unassembled WGS sequence"/>
</dbReference>
<dbReference type="AlphaFoldDB" id="A0A1J7BLV1"/>
<organism evidence="1 2">
    <name type="scientific">Flavobacterium johnsoniae</name>
    <name type="common">Cytophaga johnsonae</name>
    <dbReference type="NCBI Taxonomy" id="986"/>
    <lineage>
        <taxon>Bacteria</taxon>
        <taxon>Pseudomonadati</taxon>
        <taxon>Bacteroidota</taxon>
        <taxon>Flavobacteriia</taxon>
        <taxon>Flavobacteriales</taxon>
        <taxon>Flavobacteriaceae</taxon>
        <taxon>Flavobacterium</taxon>
    </lineage>
</organism>
<dbReference type="OrthoDB" id="9797716at2"/>
<dbReference type="RefSeq" id="WP_071638873.1">
    <property type="nucleotide sequence ID" value="NZ_MLFK01000013.1"/>
</dbReference>
<name>A0A1J7BLV1_FLAJO</name>
<comment type="caution">
    <text evidence="1">The sequence shown here is derived from an EMBL/GenBank/DDBJ whole genome shotgun (WGS) entry which is preliminary data.</text>
</comment>
<accession>A0A1J7BLV1</accession>
<protein>
    <submittedName>
        <fullName evidence="1">ArsR family transcriptional regulator</fullName>
    </submittedName>
</protein>
<evidence type="ECO:0000313" key="2">
    <source>
        <dbReference type="Proteomes" id="UP000182826"/>
    </source>
</evidence>
<proteinExistence type="predicted"/>
<keyword evidence="2" id="KW-1185">Reference proteome</keyword>
<reference evidence="1 2" key="1">
    <citation type="submission" date="2016-10" db="EMBL/GenBank/DDBJ databases">
        <title>Draft Genome Sequence of Rhizobacteria Flavobacterium johnsoniae CI04.</title>
        <authorList>
            <person name="Bravo J.I."/>
            <person name="Lozano G.L."/>
            <person name="Handelsman J."/>
        </authorList>
    </citation>
    <scope>NUCLEOTIDE SEQUENCE [LARGE SCALE GENOMIC DNA]</scope>
    <source>
        <strain evidence="1 2">CI04</strain>
    </source>
</reference>
<evidence type="ECO:0000313" key="1">
    <source>
        <dbReference type="EMBL" id="OIV39679.1"/>
    </source>
</evidence>
<gene>
    <name evidence="1" type="ORF">BKM63_22720</name>
</gene>
<dbReference type="EMBL" id="MLFK01000013">
    <property type="protein sequence ID" value="OIV39679.1"/>
    <property type="molecule type" value="Genomic_DNA"/>
</dbReference>